<evidence type="ECO:0000313" key="1">
    <source>
        <dbReference type="EMBL" id="KAE9036190.1"/>
    </source>
</evidence>
<dbReference type="Proteomes" id="UP000429607">
    <property type="component" value="Unassembled WGS sequence"/>
</dbReference>
<dbReference type="EMBL" id="QXFV01000484">
    <property type="protein sequence ID" value="KAE9036190.1"/>
    <property type="molecule type" value="Genomic_DNA"/>
</dbReference>
<organism evidence="1 2">
    <name type="scientific">Phytophthora rubi</name>
    <dbReference type="NCBI Taxonomy" id="129364"/>
    <lineage>
        <taxon>Eukaryota</taxon>
        <taxon>Sar</taxon>
        <taxon>Stramenopiles</taxon>
        <taxon>Oomycota</taxon>
        <taxon>Peronosporomycetes</taxon>
        <taxon>Peronosporales</taxon>
        <taxon>Peronosporaceae</taxon>
        <taxon>Phytophthora</taxon>
    </lineage>
</organism>
<protein>
    <submittedName>
        <fullName evidence="1">Uncharacterized protein</fullName>
    </submittedName>
</protein>
<evidence type="ECO:0000313" key="2">
    <source>
        <dbReference type="Proteomes" id="UP000429607"/>
    </source>
</evidence>
<proteinExistence type="predicted"/>
<name>A0A6A3MSN7_9STRA</name>
<accession>A0A6A3MSN7</accession>
<gene>
    <name evidence="1" type="ORF">PR001_g8958</name>
</gene>
<dbReference type="AlphaFoldDB" id="A0A6A3MSN7"/>
<comment type="caution">
    <text evidence="1">The sequence shown here is derived from an EMBL/GenBank/DDBJ whole genome shotgun (WGS) entry which is preliminary data.</text>
</comment>
<sequence>MDIPSKKWFKKLGLALVDVGCSNAYFTRKLALGVTNDRDSHREFIVQLSSELMSGKWIEAPSERLMLYTDVNSLDAPVTVAEEMSPSSAVWVTGRRDADGGIGSPQKRCSAIASKQLYPESNRKRRRCVICRWEDRYATEVTDFRVLHNVCLCQHVFETSEPYMCPMQTWTCWEKYHRYYLPRKLFSNKGNALLVCGDQQKEESLLHVSPMLQGAGIVALLVFGELQVASLRQYALQIWVTVVLVSWVPGELQKAESRLQQH</sequence>
<reference evidence="1 2" key="1">
    <citation type="submission" date="2018-09" db="EMBL/GenBank/DDBJ databases">
        <title>Genomic investigation of the strawberry pathogen Phytophthora fragariae indicates pathogenicity is determined by transcriptional variation in three key races.</title>
        <authorList>
            <person name="Adams T.M."/>
            <person name="Armitage A.D."/>
            <person name="Sobczyk M.K."/>
            <person name="Bates H.J."/>
            <person name="Dunwell J.M."/>
            <person name="Nellist C.F."/>
            <person name="Harrison R.J."/>
        </authorList>
    </citation>
    <scope>NUCLEOTIDE SEQUENCE [LARGE SCALE GENOMIC DNA]</scope>
    <source>
        <strain evidence="1 2">SCRP249</strain>
    </source>
</reference>